<dbReference type="PANTHER" id="PTHR43179:SF12">
    <property type="entry name" value="GALACTOFURANOSYLTRANSFERASE GLFT2"/>
    <property type="match status" value="1"/>
</dbReference>
<dbReference type="EC" id="2.4.-.-" evidence="6"/>
<comment type="caution">
    <text evidence="6">The sequence shown here is derived from an EMBL/GenBank/DDBJ whole genome shotgun (WGS) entry which is preliminary data.</text>
</comment>
<dbReference type="InterPro" id="IPR029044">
    <property type="entry name" value="Nucleotide-diphossugar_trans"/>
</dbReference>
<dbReference type="Gene3D" id="3.90.550.10">
    <property type="entry name" value="Spore Coat Polysaccharide Biosynthesis Protein SpsA, Chain A"/>
    <property type="match status" value="1"/>
</dbReference>
<dbReference type="RefSeq" id="WP_375523772.1">
    <property type="nucleotide sequence ID" value="NZ_JBHILM010000003.1"/>
</dbReference>
<evidence type="ECO:0000313" key="6">
    <source>
        <dbReference type="EMBL" id="MFB5679937.1"/>
    </source>
</evidence>
<evidence type="ECO:0000256" key="3">
    <source>
        <dbReference type="ARBA" id="ARBA00022676"/>
    </source>
</evidence>
<evidence type="ECO:0000256" key="2">
    <source>
        <dbReference type="ARBA" id="ARBA00006739"/>
    </source>
</evidence>
<dbReference type="SUPFAM" id="SSF53448">
    <property type="entry name" value="Nucleotide-diphospho-sugar transferases"/>
    <property type="match status" value="1"/>
</dbReference>
<name>A0ABV5B2P6_9BACL</name>
<accession>A0ABV5B2P6</accession>
<dbReference type="PANTHER" id="PTHR43179">
    <property type="entry name" value="RHAMNOSYLTRANSFERASE WBBL"/>
    <property type="match status" value="1"/>
</dbReference>
<gene>
    <name evidence="6" type="ORF">ACE3NQ_03255</name>
</gene>
<organism evidence="6 7">
    <name type="scientific">Paenibacillus terreus</name>
    <dbReference type="NCBI Taxonomy" id="1387834"/>
    <lineage>
        <taxon>Bacteria</taxon>
        <taxon>Bacillati</taxon>
        <taxon>Bacillota</taxon>
        <taxon>Bacilli</taxon>
        <taxon>Bacillales</taxon>
        <taxon>Paenibacillaceae</taxon>
        <taxon>Paenibacillus</taxon>
    </lineage>
</organism>
<evidence type="ECO:0000313" key="7">
    <source>
        <dbReference type="Proteomes" id="UP001580407"/>
    </source>
</evidence>
<keyword evidence="7" id="KW-1185">Reference proteome</keyword>
<comment type="pathway">
    <text evidence="1">Cell wall biogenesis; cell wall polysaccharide biosynthesis.</text>
</comment>
<feature type="domain" description="Glycosyltransferase 2-like" evidence="5">
    <location>
        <begin position="5"/>
        <end position="168"/>
    </location>
</feature>
<dbReference type="Proteomes" id="UP001580407">
    <property type="component" value="Unassembled WGS sequence"/>
</dbReference>
<dbReference type="EMBL" id="JBHILM010000003">
    <property type="protein sequence ID" value="MFB5679937.1"/>
    <property type="molecule type" value="Genomic_DNA"/>
</dbReference>
<protein>
    <submittedName>
        <fullName evidence="6">Glycosyltransferase family 2 protein</fullName>
        <ecNumber evidence="6">2.4.-.-</ecNumber>
    </submittedName>
</protein>
<dbReference type="GO" id="GO:0016757">
    <property type="term" value="F:glycosyltransferase activity"/>
    <property type="evidence" value="ECO:0007669"/>
    <property type="project" value="UniProtKB-KW"/>
</dbReference>
<evidence type="ECO:0000256" key="1">
    <source>
        <dbReference type="ARBA" id="ARBA00004776"/>
    </source>
</evidence>
<dbReference type="CDD" id="cd04186">
    <property type="entry name" value="GT_2_like_c"/>
    <property type="match status" value="1"/>
</dbReference>
<dbReference type="Pfam" id="PF00535">
    <property type="entry name" value="Glycos_transf_2"/>
    <property type="match status" value="1"/>
</dbReference>
<dbReference type="InterPro" id="IPR001173">
    <property type="entry name" value="Glyco_trans_2-like"/>
</dbReference>
<evidence type="ECO:0000256" key="4">
    <source>
        <dbReference type="ARBA" id="ARBA00022679"/>
    </source>
</evidence>
<sequence>MVLVSIIMLTHNKTDMTRRCVDSIFRHTDVPFEIIFVDNASTDDTAVYLKTVPKARVIENKENRGFAAGCNQGIKAASGDYILLLNNDTVVTAGWLCRLLKSLNADPRRGIVGPVSTNVAPIQCVYDLKGTSIEDIDSYAHERKLAFAGQGFFPHKLIGFCMLFRRSLLDLIGGLDERFYPGNYEDDDFSIRARAAGNTLWVAQDTFIYHEGQGSFSGTARTREYRLQSLENAQRFRDKWNIGLSAFEIDLRGYNPSEIVAKENVFLPERHVVPLP</sequence>
<reference evidence="6 7" key="1">
    <citation type="submission" date="2024-09" db="EMBL/GenBank/DDBJ databases">
        <authorList>
            <person name="Ruan L."/>
        </authorList>
    </citation>
    <scope>NUCLEOTIDE SEQUENCE [LARGE SCALE GENOMIC DNA]</scope>
    <source>
        <strain evidence="6 7">D33</strain>
    </source>
</reference>
<evidence type="ECO:0000259" key="5">
    <source>
        <dbReference type="Pfam" id="PF00535"/>
    </source>
</evidence>
<keyword evidence="3 6" id="KW-0328">Glycosyltransferase</keyword>
<comment type="similarity">
    <text evidence="2">Belongs to the glycosyltransferase 2 family.</text>
</comment>
<proteinExistence type="inferred from homology"/>
<keyword evidence="4 6" id="KW-0808">Transferase</keyword>